<sequence length="92" mass="10061">MIEQLLTATEAAAKLRLHPVTLRKMAREGRVLGAIRVGGRWRFEPDCTVEPLQRPTAPEPAPRPRPAARRAAVGDDLAAALSANRPSRSSER</sequence>
<evidence type="ECO:0000313" key="3">
    <source>
        <dbReference type="EMBL" id="MDX8151875.1"/>
    </source>
</evidence>
<dbReference type="Pfam" id="PF12728">
    <property type="entry name" value="HTH_17"/>
    <property type="match status" value="1"/>
</dbReference>
<accession>A0ABU4VK76</accession>
<evidence type="ECO:0000259" key="2">
    <source>
        <dbReference type="Pfam" id="PF12728"/>
    </source>
</evidence>
<proteinExistence type="predicted"/>
<protein>
    <submittedName>
        <fullName evidence="3">Helix-turn-helix domain-containing protein</fullName>
    </submittedName>
</protein>
<reference evidence="3 4" key="1">
    <citation type="submission" date="2023-11" db="EMBL/GenBank/DDBJ databases">
        <authorList>
            <person name="Xu M."/>
            <person name="Jiang T."/>
        </authorList>
    </citation>
    <scope>NUCLEOTIDE SEQUENCE [LARGE SCALE GENOMIC DNA]</scope>
    <source>
        <strain evidence="3 4">SD</strain>
    </source>
</reference>
<comment type="caution">
    <text evidence="3">The sequence shown here is derived from an EMBL/GenBank/DDBJ whole genome shotgun (WGS) entry which is preliminary data.</text>
</comment>
<gene>
    <name evidence="3" type="ORF">SK069_09745</name>
</gene>
<dbReference type="InterPro" id="IPR041657">
    <property type="entry name" value="HTH_17"/>
</dbReference>
<dbReference type="RefSeq" id="WP_319954030.1">
    <property type="nucleotide sequence ID" value="NZ_JAXAVX010000004.1"/>
</dbReference>
<dbReference type="Proteomes" id="UP001277761">
    <property type="component" value="Unassembled WGS sequence"/>
</dbReference>
<feature type="region of interest" description="Disordered" evidence="1">
    <location>
        <begin position="48"/>
        <end position="92"/>
    </location>
</feature>
<organism evidence="3 4">
    <name type="scientific">Patulibacter brassicae</name>
    <dbReference type="NCBI Taxonomy" id="1705717"/>
    <lineage>
        <taxon>Bacteria</taxon>
        <taxon>Bacillati</taxon>
        <taxon>Actinomycetota</taxon>
        <taxon>Thermoleophilia</taxon>
        <taxon>Solirubrobacterales</taxon>
        <taxon>Patulibacteraceae</taxon>
        <taxon>Patulibacter</taxon>
    </lineage>
</organism>
<evidence type="ECO:0000256" key="1">
    <source>
        <dbReference type="SAM" id="MobiDB-lite"/>
    </source>
</evidence>
<keyword evidence="4" id="KW-1185">Reference proteome</keyword>
<name>A0ABU4VK76_9ACTN</name>
<dbReference type="EMBL" id="JAXAVX010000004">
    <property type="protein sequence ID" value="MDX8151875.1"/>
    <property type="molecule type" value="Genomic_DNA"/>
</dbReference>
<evidence type="ECO:0000313" key="4">
    <source>
        <dbReference type="Proteomes" id="UP001277761"/>
    </source>
</evidence>
<feature type="domain" description="Helix-turn-helix" evidence="2">
    <location>
        <begin position="5"/>
        <end position="45"/>
    </location>
</feature>